<reference evidence="3 4" key="1">
    <citation type="submission" date="2014-04" db="EMBL/GenBank/DDBJ databases">
        <authorList>
            <consortium name="DOE Joint Genome Institute"/>
            <person name="Kuo A."/>
            <person name="Martino E."/>
            <person name="Perotto S."/>
            <person name="Kohler A."/>
            <person name="Nagy L.G."/>
            <person name="Floudas D."/>
            <person name="Copeland A."/>
            <person name="Barry K.W."/>
            <person name="Cichocki N."/>
            <person name="Veneault-Fourrey C."/>
            <person name="LaButti K."/>
            <person name="Lindquist E.A."/>
            <person name="Lipzen A."/>
            <person name="Lundell T."/>
            <person name="Morin E."/>
            <person name="Murat C."/>
            <person name="Sun H."/>
            <person name="Tunlid A."/>
            <person name="Henrissat B."/>
            <person name="Grigoriev I.V."/>
            <person name="Hibbett D.S."/>
            <person name="Martin F."/>
            <person name="Nordberg H.P."/>
            <person name="Cantor M.N."/>
            <person name="Hua S.X."/>
        </authorList>
    </citation>
    <scope>NUCLEOTIDE SEQUENCE [LARGE SCALE GENOMIC DNA]</scope>
    <source>
        <strain evidence="3 4">Zn</strain>
    </source>
</reference>
<gene>
    <name evidence="3" type="ORF">OIDMADRAFT_153816</name>
</gene>
<dbReference type="InParanoid" id="A0A0C3HBD9"/>
<dbReference type="STRING" id="913774.A0A0C3HBD9"/>
<dbReference type="Proteomes" id="UP000054321">
    <property type="component" value="Unassembled WGS sequence"/>
</dbReference>
<dbReference type="InterPro" id="IPR018744">
    <property type="entry name" value="DUF2293"/>
</dbReference>
<sequence length="500" mass="56718">MGKKKKAAAVAAKAAAVARAARRTAREERKIARSAKKEHKKRDRKAYTADMWAVPAPSHLVARLEIPKHKSKYHSYFEFAENTEKKKRLEFKVTDDSNPPPGFRFVPIGHPALTNACKELSRERDAMIFIVSGSKEENSKISEHIYRTGYHFRESIVDEALKLVGETTISVAADGSRNPEPIPETQEEINKQADGAIRDLFPRIPNTDRQMIIEHAFQKGAMFHGEPTVGLQPDIPLSRRVQLAVLAHIRHTHTRYDQLLKETSWMNARKAVEPVCLDFIVKWRGDEETGRDQMDEILREVVIITDSEESDDSSEEDESTDEDGELTSSSSASMSQPASRNQNRLTLHQNQVSEPEEATRRKQDTERDKRTQRGFKRYQAAWDDAIHRLHAPETAPEGAASQDIAVRRRQDGIIPPVRSHTDNQHAVQMALGPRVATSSIMEQAPRSDIVNGRRQVSLFHAIYHVAFYWPCSTSSSSNGNRNLATYNKEQPLEYFRPGMR</sequence>
<protein>
    <recommendedName>
        <fullName evidence="2">DUF2293 domain-containing protein</fullName>
    </recommendedName>
</protein>
<reference evidence="4" key="2">
    <citation type="submission" date="2015-01" db="EMBL/GenBank/DDBJ databases">
        <title>Evolutionary Origins and Diversification of the Mycorrhizal Mutualists.</title>
        <authorList>
            <consortium name="DOE Joint Genome Institute"/>
            <consortium name="Mycorrhizal Genomics Consortium"/>
            <person name="Kohler A."/>
            <person name="Kuo A."/>
            <person name="Nagy L.G."/>
            <person name="Floudas D."/>
            <person name="Copeland A."/>
            <person name="Barry K.W."/>
            <person name="Cichocki N."/>
            <person name="Veneault-Fourrey C."/>
            <person name="LaButti K."/>
            <person name="Lindquist E.A."/>
            <person name="Lipzen A."/>
            <person name="Lundell T."/>
            <person name="Morin E."/>
            <person name="Murat C."/>
            <person name="Riley R."/>
            <person name="Ohm R."/>
            <person name="Sun H."/>
            <person name="Tunlid A."/>
            <person name="Henrissat B."/>
            <person name="Grigoriev I.V."/>
            <person name="Hibbett D.S."/>
            <person name="Martin F."/>
        </authorList>
    </citation>
    <scope>NUCLEOTIDE SEQUENCE [LARGE SCALE GENOMIC DNA]</scope>
    <source>
        <strain evidence="4">Zn</strain>
    </source>
</reference>
<evidence type="ECO:0000259" key="2">
    <source>
        <dbReference type="Pfam" id="PF10056"/>
    </source>
</evidence>
<feature type="compositionally biased region" description="Low complexity" evidence="1">
    <location>
        <begin position="326"/>
        <end position="339"/>
    </location>
</feature>
<feature type="compositionally biased region" description="Basic and acidic residues" evidence="1">
    <location>
        <begin position="357"/>
        <end position="371"/>
    </location>
</feature>
<evidence type="ECO:0000313" key="3">
    <source>
        <dbReference type="EMBL" id="KIN05556.1"/>
    </source>
</evidence>
<dbReference type="EMBL" id="KN832871">
    <property type="protein sequence ID" value="KIN05556.1"/>
    <property type="molecule type" value="Genomic_DNA"/>
</dbReference>
<keyword evidence="4" id="KW-1185">Reference proteome</keyword>
<name>A0A0C3HBD9_OIDMZ</name>
<dbReference type="HOGENOM" id="CLU_545251_0_0_1"/>
<evidence type="ECO:0000313" key="4">
    <source>
        <dbReference type="Proteomes" id="UP000054321"/>
    </source>
</evidence>
<dbReference type="AlphaFoldDB" id="A0A0C3HBD9"/>
<feature type="compositionally biased region" description="Acidic residues" evidence="1">
    <location>
        <begin position="306"/>
        <end position="325"/>
    </location>
</feature>
<dbReference type="PANTHER" id="PTHR38113:SF1">
    <property type="entry name" value="DUF2293 DOMAIN-CONTAINING PROTEIN"/>
    <property type="match status" value="1"/>
</dbReference>
<evidence type="ECO:0000256" key="1">
    <source>
        <dbReference type="SAM" id="MobiDB-lite"/>
    </source>
</evidence>
<dbReference type="Pfam" id="PF10056">
    <property type="entry name" value="DUF2293"/>
    <property type="match status" value="1"/>
</dbReference>
<accession>A0A0C3HBD9</accession>
<feature type="compositionally biased region" description="Polar residues" evidence="1">
    <location>
        <begin position="340"/>
        <end position="353"/>
    </location>
</feature>
<proteinExistence type="predicted"/>
<organism evidence="3 4">
    <name type="scientific">Oidiodendron maius (strain Zn)</name>
    <dbReference type="NCBI Taxonomy" id="913774"/>
    <lineage>
        <taxon>Eukaryota</taxon>
        <taxon>Fungi</taxon>
        <taxon>Dikarya</taxon>
        <taxon>Ascomycota</taxon>
        <taxon>Pezizomycotina</taxon>
        <taxon>Leotiomycetes</taxon>
        <taxon>Leotiomycetes incertae sedis</taxon>
        <taxon>Myxotrichaceae</taxon>
        <taxon>Oidiodendron</taxon>
    </lineage>
</organism>
<feature type="compositionally biased region" description="Basic residues" evidence="1">
    <location>
        <begin position="32"/>
        <end position="44"/>
    </location>
</feature>
<feature type="domain" description="DUF2293" evidence="2">
    <location>
        <begin position="196"/>
        <end position="284"/>
    </location>
</feature>
<feature type="region of interest" description="Disordered" evidence="1">
    <location>
        <begin position="304"/>
        <end position="374"/>
    </location>
</feature>
<feature type="region of interest" description="Disordered" evidence="1">
    <location>
        <begin position="19"/>
        <end position="48"/>
    </location>
</feature>
<dbReference type="OrthoDB" id="5288828at2759"/>
<dbReference type="PANTHER" id="PTHR38113">
    <property type="match status" value="1"/>
</dbReference>